<dbReference type="EMBL" id="LVJH01000002">
    <property type="protein sequence ID" value="OAB46288.1"/>
    <property type="molecule type" value="Genomic_DNA"/>
</dbReference>
<feature type="binding site" evidence="8">
    <location>
        <begin position="26"/>
        <end position="28"/>
    </location>
    <ligand>
        <name>ATP</name>
        <dbReference type="ChEBI" id="CHEBI:30616"/>
    </ligand>
</feature>
<dbReference type="InterPro" id="IPR002306">
    <property type="entry name" value="Trp-tRNA-ligase"/>
</dbReference>
<feature type="binding site" evidence="8">
    <location>
        <begin position="209"/>
        <end position="213"/>
    </location>
    <ligand>
        <name>ATP</name>
        <dbReference type="ChEBI" id="CHEBI:30616"/>
    </ligand>
</feature>
<dbReference type="FunFam" id="1.10.240.10:FF:000002">
    <property type="entry name" value="Tryptophan--tRNA ligase"/>
    <property type="match status" value="1"/>
</dbReference>
<evidence type="ECO:0000256" key="3">
    <source>
        <dbReference type="ARBA" id="ARBA00022741"/>
    </source>
</evidence>
<evidence type="ECO:0000313" key="11">
    <source>
        <dbReference type="Proteomes" id="UP000076967"/>
    </source>
</evidence>
<dbReference type="PRINTS" id="PR01039">
    <property type="entry name" value="TRNASYNTHTRP"/>
</dbReference>
<dbReference type="InterPro" id="IPR024109">
    <property type="entry name" value="Trp-tRNA-ligase_bac-type"/>
</dbReference>
<dbReference type="GO" id="GO:0004830">
    <property type="term" value="F:tryptophan-tRNA ligase activity"/>
    <property type="evidence" value="ECO:0007669"/>
    <property type="project" value="UniProtKB-UniRule"/>
</dbReference>
<evidence type="ECO:0000256" key="1">
    <source>
        <dbReference type="ARBA" id="ARBA00005594"/>
    </source>
</evidence>
<dbReference type="Gene3D" id="1.10.240.10">
    <property type="entry name" value="Tyrosyl-Transfer RNA Synthetase"/>
    <property type="match status" value="1"/>
</dbReference>
<evidence type="ECO:0000256" key="2">
    <source>
        <dbReference type="ARBA" id="ARBA00022598"/>
    </source>
</evidence>
<keyword evidence="3 8" id="KW-0547">Nucleotide-binding</keyword>
<comment type="catalytic activity">
    <reaction evidence="7 8">
        <text>tRNA(Trp) + L-tryptophan + ATP = L-tryptophyl-tRNA(Trp) + AMP + diphosphate + H(+)</text>
        <dbReference type="Rhea" id="RHEA:24080"/>
        <dbReference type="Rhea" id="RHEA-COMP:9671"/>
        <dbReference type="Rhea" id="RHEA-COMP:9705"/>
        <dbReference type="ChEBI" id="CHEBI:15378"/>
        <dbReference type="ChEBI" id="CHEBI:30616"/>
        <dbReference type="ChEBI" id="CHEBI:33019"/>
        <dbReference type="ChEBI" id="CHEBI:57912"/>
        <dbReference type="ChEBI" id="CHEBI:78442"/>
        <dbReference type="ChEBI" id="CHEBI:78535"/>
        <dbReference type="ChEBI" id="CHEBI:456215"/>
        <dbReference type="EC" id="6.1.1.2"/>
    </reaction>
</comment>
<gene>
    <name evidence="8" type="primary">trpS</name>
    <name evidence="10" type="ORF">PGLA_02595</name>
</gene>
<dbReference type="PROSITE" id="PS00178">
    <property type="entry name" value="AA_TRNA_LIGASE_I"/>
    <property type="match status" value="1"/>
</dbReference>
<comment type="similarity">
    <text evidence="1 8 9">Belongs to the class-I aminoacyl-tRNA synthetase family.</text>
</comment>
<evidence type="ECO:0000256" key="6">
    <source>
        <dbReference type="ARBA" id="ARBA00023146"/>
    </source>
</evidence>
<keyword evidence="4 8" id="KW-0067">ATP-binding</keyword>
<dbReference type="InterPro" id="IPR002305">
    <property type="entry name" value="aa-tRNA-synth_Ic"/>
</dbReference>
<keyword evidence="11" id="KW-1185">Reference proteome</keyword>
<evidence type="ECO:0000256" key="9">
    <source>
        <dbReference type="RuleBase" id="RU363036"/>
    </source>
</evidence>
<dbReference type="OrthoDB" id="9801042at2"/>
<dbReference type="PANTHER" id="PTHR43766">
    <property type="entry name" value="TRYPTOPHAN--TRNA LIGASE, MITOCHONDRIAL"/>
    <property type="match status" value="1"/>
</dbReference>
<dbReference type="InterPro" id="IPR001412">
    <property type="entry name" value="aa-tRNA-synth_I_CS"/>
</dbReference>
<evidence type="ECO:0000256" key="4">
    <source>
        <dbReference type="ARBA" id="ARBA00022840"/>
    </source>
</evidence>
<feature type="binding site" evidence="8">
    <location>
        <begin position="161"/>
        <end position="163"/>
    </location>
    <ligand>
        <name>ATP</name>
        <dbReference type="ChEBI" id="CHEBI:30616"/>
    </ligand>
</feature>
<comment type="subcellular location">
    <subcellularLocation>
        <location evidence="8">Cytoplasm</location>
    </subcellularLocation>
</comment>
<evidence type="ECO:0000256" key="5">
    <source>
        <dbReference type="ARBA" id="ARBA00022917"/>
    </source>
</evidence>
<comment type="subunit">
    <text evidence="8">Homodimer.</text>
</comment>
<proteinExistence type="inferred from homology"/>
<keyword evidence="2 8" id="KW-0436">Ligase</keyword>
<dbReference type="GO" id="GO:0005829">
    <property type="term" value="C:cytosol"/>
    <property type="evidence" value="ECO:0007669"/>
    <property type="project" value="TreeGrafter"/>
</dbReference>
<keyword evidence="5 8" id="KW-0648">Protein biosynthesis</keyword>
<dbReference type="NCBIfam" id="TIGR00233">
    <property type="entry name" value="trpS"/>
    <property type="match status" value="1"/>
</dbReference>
<name>A0A168P187_9BACL</name>
<dbReference type="CDD" id="cd00806">
    <property type="entry name" value="TrpRS_core"/>
    <property type="match status" value="1"/>
</dbReference>
<dbReference type="InterPro" id="IPR014729">
    <property type="entry name" value="Rossmann-like_a/b/a_fold"/>
</dbReference>
<keyword evidence="8" id="KW-0963">Cytoplasm</keyword>
<accession>A0A168P187</accession>
<sequence>MWAFFCCFIYYLGGVKLKKTVLSGITPSGRLTLGNYIGAMKNYVKLQDLYQCNYMVADLHAITVPQEPEDLRERSEANAALYIAAGIDPSKSNVYLQSAVSQHAELGWLLTTLTSMGELERMTQFKDKSEGKESVGAGLFVYPSLMAADILIYNTDLVPVGEDQKQHLELTRDLAGRFNNRFGKCFTIPEPYIPEVGARIMSLDDVSKKMSKSSAVPASYIALLDAPDVIRKKISRATTDSGAEVRYDVATKPEVSNLMSIYSQCSDLSLEDIRVKYEGKMYGGFKKDLAEVIVATLEPLQNRYYEIRSTGEIQDILAQGAENASKLATQTLDEVKQRMGFLPSRKH</sequence>
<feature type="short sequence motif" description="'HIGH' region" evidence="8">
    <location>
        <begin position="27"/>
        <end position="35"/>
    </location>
</feature>
<evidence type="ECO:0000313" key="10">
    <source>
        <dbReference type="EMBL" id="OAB46288.1"/>
    </source>
</evidence>
<organism evidence="10 11">
    <name type="scientific">Paenibacillus glacialis</name>
    <dbReference type="NCBI Taxonomy" id="494026"/>
    <lineage>
        <taxon>Bacteria</taxon>
        <taxon>Bacillati</taxon>
        <taxon>Bacillota</taxon>
        <taxon>Bacilli</taxon>
        <taxon>Bacillales</taxon>
        <taxon>Paenibacillaceae</taxon>
        <taxon>Paenibacillus</taxon>
    </lineage>
</organism>
<evidence type="ECO:0000256" key="7">
    <source>
        <dbReference type="ARBA" id="ARBA00049929"/>
    </source>
</evidence>
<dbReference type="HAMAP" id="MF_00140_B">
    <property type="entry name" value="Trp_tRNA_synth_B"/>
    <property type="match status" value="1"/>
</dbReference>
<dbReference type="Proteomes" id="UP000076967">
    <property type="component" value="Unassembled WGS sequence"/>
</dbReference>
<dbReference type="STRING" id="494026.PGLA_02595"/>
<dbReference type="GO" id="GO:0006436">
    <property type="term" value="P:tryptophanyl-tRNA aminoacylation"/>
    <property type="evidence" value="ECO:0007669"/>
    <property type="project" value="UniProtKB-UniRule"/>
</dbReference>
<dbReference type="Pfam" id="PF00579">
    <property type="entry name" value="tRNA-synt_1b"/>
    <property type="match status" value="1"/>
</dbReference>
<feature type="binding site" evidence="8">
    <location>
        <position position="200"/>
    </location>
    <ligand>
        <name>ATP</name>
        <dbReference type="ChEBI" id="CHEBI:30616"/>
    </ligand>
</feature>
<dbReference type="AlphaFoldDB" id="A0A168P187"/>
<protein>
    <recommendedName>
        <fullName evidence="8">Tryptophan--tRNA ligase</fullName>
        <ecNumber evidence="8">6.1.1.2</ecNumber>
    </recommendedName>
    <alternativeName>
        <fullName evidence="8">Tryptophanyl-tRNA synthetase</fullName>
        <shortName evidence="8">TrpRS</shortName>
    </alternativeName>
</protein>
<evidence type="ECO:0000256" key="8">
    <source>
        <dbReference type="HAMAP-Rule" id="MF_00140"/>
    </source>
</evidence>
<comment type="function">
    <text evidence="8">Catalyzes the attachment of tryptophan to tRNA(Trp).</text>
</comment>
<dbReference type="Gene3D" id="3.40.50.620">
    <property type="entry name" value="HUPs"/>
    <property type="match status" value="1"/>
</dbReference>
<feature type="short sequence motif" description="'KMSKS' region" evidence="8">
    <location>
        <begin position="209"/>
        <end position="213"/>
    </location>
</feature>
<dbReference type="InterPro" id="IPR050203">
    <property type="entry name" value="Trp-tRNA_synthetase"/>
</dbReference>
<reference evidence="10 11" key="1">
    <citation type="submission" date="2016-03" db="EMBL/GenBank/DDBJ databases">
        <title>Draft genome sequence of Paenibacillus glacialis DSM 22343.</title>
        <authorList>
            <person name="Shin S.-K."/>
            <person name="Yi H."/>
        </authorList>
    </citation>
    <scope>NUCLEOTIDE SEQUENCE [LARGE SCALE GENOMIC DNA]</scope>
    <source>
        <strain evidence="10 11">DSM 22343</strain>
    </source>
</reference>
<dbReference type="GO" id="GO:0005524">
    <property type="term" value="F:ATP binding"/>
    <property type="evidence" value="ECO:0007669"/>
    <property type="project" value="UniProtKB-UniRule"/>
</dbReference>
<feature type="binding site" evidence="8">
    <location>
        <begin position="34"/>
        <end position="35"/>
    </location>
    <ligand>
        <name>ATP</name>
        <dbReference type="ChEBI" id="CHEBI:30616"/>
    </ligand>
</feature>
<dbReference type="EC" id="6.1.1.2" evidence="8"/>
<keyword evidence="6 8" id="KW-0030">Aminoacyl-tRNA synthetase</keyword>
<dbReference type="SUPFAM" id="SSF52374">
    <property type="entry name" value="Nucleotidylyl transferase"/>
    <property type="match status" value="1"/>
</dbReference>
<feature type="binding site" evidence="8">
    <location>
        <position position="149"/>
    </location>
    <ligand>
        <name>L-tryptophan</name>
        <dbReference type="ChEBI" id="CHEBI:57912"/>
    </ligand>
</feature>
<dbReference type="PANTHER" id="PTHR43766:SF1">
    <property type="entry name" value="TRYPTOPHAN--TRNA LIGASE, MITOCHONDRIAL"/>
    <property type="match status" value="1"/>
</dbReference>
<comment type="caution">
    <text evidence="10">The sequence shown here is derived from an EMBL/GenBank/DDBJ whole genome shotgun (WGS) entry which is preliminary data.</text>
</comment>